<name>A0ABP0WKV0_9BRYO</name>
<protein>
    <submittedName>
        <fullName evidence="2">Uncharacterized protein</fullName>
    </submittedName>
</protein>
<evidence type="ECO:0000313" key="3">
    <source>
        <dbReference type="Proteomes" id="UP001497444"/>
    </source>
</evidence>
<keyword evidence="3" id="KW-1185">Reference proteome</keyword>
<dbReference type="Proteomes" id="UP001497444">
    <property type="component" value="Chromosome 18"/>
</dbReference>
<proteinExistence type="predicted"/>
<organism evidence="2 3">
    <name type="scientific">Sphagnum jensenii</name>
    <dbReference type="NCBI Taxonomy" id="128206"/>
    <lineage>
        <taxon>Eukaryota</taxon>
        <taxon>Viridiplantae</taxon>
        <taxon>Streptophyta</taxon>
        <taxon>Embryophyta</taxon>
        <taxon>Bryophyta</taxon>
        <taxon>Sphagnophytina</taxon>
        <taxon>Sphagnopsida</taxon>
        <taxon>Sphagnales</taxon>
        <taxon>Sphagnaceae</taxon>
        <taxon>Sphagnum</taxon>
    </lineage>
</organism>
<evidence type="ECO:0000256" key="1">
    <source>
        <dbReference type="SAM" id="SignalP"/>
    </source>
</evidence>
<feature type="chain" id="PRO_5046649579" evidence="1">
    <location>
        <begin position="17"/>
        <end position="91"/>
    </location>
</feature>
<sequence>MKVSFHSLQCLCLVSASNKTCTQIADDIANRLGISNPSQMAGFFATIIQQLSLITASYAMSGDCSATSCQQGEGSLTSMQRCCQGFVVGRR</sequence>
<dbReference type="EMBL" id="OZ020113">
    <property type="protein sequence ID" value="CAK9266501.1"/>
    <property type="molecule type" value="Genomic_DNA"/>
</dbReference>
<accession>A0ABP0WKV0</accession>
<gene>
    <name evidence="2" type="ORF">CSSPJE1EN1_LOCUS11979</name>
</gene>
<feature type="signal peptide" evidence="1">
    <location>
        <begin position="1"/>
        <end position="16"/>
    </location>
</feature>
<reference evidence="2" key="1">
    <citation type="submission" date="2024-02" db="EMBL/GenBank/DDBJ databases">
        <authorList>
            <consortium name="ELIXIR-Norway"/>
            <consortium name="Elixir Norway"/>
        </authorList>
    </citation>
    <scope>NUCLEOTIDE SEQUENCE</scope>
</reference>
<keyword evidence="1" id="KW-0732">Signal</keyword>
<evidence type="ECO:0000313" key="2">
    <source>
        <dbReference type="EMBL" id="CAK9266501.1"/>
    </source>
</evidence>